<accession>A0ABN1IMZ1</accession>
<dbReference type="InterPro" id="IPR051210">
    <property type="entry name" value="Ub_ligase/GEF_domain"/>
</dbReference>
<keyword evidence="1" id="KW-0677">Repeat</keyword>
<dbReference type="Pfam" id="PF13540">
    <property type="entry name" value="RCC1_2"/>
    <property type="match status" value="3"/>
</dbReference>
<evidence type="ECO:0008006" key="4">
    <source>
        <dbReference type="Google" id="ProtNLM"/>
    </source>
</evidence>
<evidence type="ECO:0000313" key="2">
    <source>
        <dbReference type="EMBL" id="GAA0717370.1"/>
    </source>
</evidence>
<comment type="caution">
    <text evidence="2">The sequence shown here is derived from an EMBL/GenBank/DDBJ whole genome shotgun (WGS) entry which is preliminary data.</text>
</comment>
<protein>
    <recommendedName>
        <fullName evidence="4">Chromosome condensation regulator RCC1</fullName>
    </recommendedName>
</protein>
<sequence>MARQFPSTNLDKGNHMIRPDKAKAGSALAVLVWMGGLLACGNAEAIYRPTPTAVAAGAYHSCVLWNTGGVSCWGNNYYSQLGNPNAGINSNTMWYVTGLQATVKQVVAGDWFTCALLTTGGVQCWGNNGYGELGVAPGGVYSTPVAVPGFGSSHPIVQLAAGGSHVCALDSTSHLYCWGSNVNLQLGYTPNGFTSQPQLVSLPATPVSITAGEAMSCAVTSSSFYAQFNQMYCWGNIGGGTQYWGDNNSTPTLINNNLANFYPVSISAGVDTVCAYGGYSLFGNGGGVTGCFGGNDYGQLGAGVAVYYDSYDLSPLSPHSGSTALSGVNVLATGPARNVNCANVPNKGLYCWGKNDYGQLGDYKNENVANTAQLIVSAPWSALSVAAGDRHTCAVLTYPNYGNYLYCWGYNQDGELGDGTYTERDWPVRIW</sequence>
<dbReference type="Pfam" id="PF00415">
    <property type="entry name" value="RCC1"/>
    <property type="match status" value="1"/>
</dbReference>
<name>A0ABN1IMZ1_9GAMM</name>
<dbReference type="PROSITE" id="PS50012">
    <property type="entry name" value="RCC1_3"/>
    <property type="match status" value="5"/>
</dbReference>
<dbReference type="PANTHER" id="PTHR22870">
    <property type="entry name" value="REGULATOR OF CHROMOSOME CONDENSATION"/>
    <property type="match status" value="1"/>
</dbReference>
<dbReference type="InterPro" id="IPR009091">
    <property type="entry name" value="RCC1/BLIP-II"/>
</dbReference>
<proteinExistence type="predicted"/>
<dbReference type="InterPro" id="IPR000408">
    <property type="entry name" value="Reg_chr_condens"/>
</dbReference>
<evidence type="ECO:0000256" key="1">
    <source>
        <dbReference type="ARBA" id="ARBA00022737"/>
    </source>
</evidence>
<dbReference type="PANTHER" id="PTHR22870:SF408">
    <property type="entry name" value="OS09G0560450 PROTEIN"/>
    <property type="match status" value="1"/>
</dbReference>
<dbReference type="Gene3D" id="2.130.10.30">
    <property type="entry name" value="Regulator of chromosome condensation 1/beta-lactamase-inhibitor protein II"/>
    <property type="match status" value="2"/>
</dbReference>
<reference evidence="2 3" key="1">
    <citation type="journal article" date="2019" name="Int. J. Syst. Evol. Microbiol.">
        <title>The Global Catalogue of Microorganisms (GCM) 10K type strain sequencing project: providing services to taxonomists for standard genome sequencing and annotation.</title>
        <authorList>
            <consortium name="The Broad Institute Genomics Platform"/>
            <consortium name="The Broad Institute Genome Sequencing Center for Infectious Disease"/>
            <person name="Wu L."/>
            <person name="Ma J."/>
        </authorList>
    </citation>
    <scope>NUCLEOTIDE SEQUENCE [LARGE SCALE GENOMIC DNA]</scope>
    <source>
        <strain evidence="2 3">JCM 15421</strain>
    </source>
</reference>
<evidence type="ECO:0000313" key="3">
    <source>
        <dbReference type="Proteomes" id="UP001501523"/>
    </source>
</evidence>
<dbReference type="SUPFAM" id="SSF50985">
    <property type="entry name" value="RCC1/BLIP-II"/>
    <property type="match status" value="2"/>
</dbReference>
<keyword evidence="3" id="KW-1185">Reference proteome</keyword>
<organism evidence="2 3">
    <name type="scientific">Dokdonella soli</name>
    <dbReference type="NCBI Taxonomy" id="529810"/>
    <lineage>
        <taxon>Bacteria</taxon>
        <taxon>Pseudomonadati</taxon>
        <taxon>Pseudomonadota</taxon>
        <taxon>Gammaproteobacteria</taxon>
        <taxon>Lysobacterales</taxon>
        <taxon>Rhodanobacteraceae</taxon>
        <taxon>Dokdonella</taxon>
    </lineage>
</organism>
<dbReference type="PRINTS" id="PR00633">
    <property type="entry name" value="RCCNDNSATION"/>
</dbReference>
<dbReference type="Proteomes" id="UP001501523">
    <property type="component" value="Unassembled WGS sequence"/>
</dbReference>
<dbReference type="EMBL" id="BAAAEU010000015">
    <property type="protein sequence ID" value="GAA0717370.1"/>
    <property type="molecule type" value="Genomic_DNA"/>
</dbReference>
<gene>
    <name evidence="2" type="ORF">GCM10009105_24330</name>
</gene>